<evidence type="ECO:0000256" key="7">
    <source>
        <dbReference type="ARBA" id="ARBA00022833"/>
    </source>
</evidence>
<dbReference type="SUPFAM" id="SSF53720">
    <property type="entry name" value="ALDH-like"/>
    <property type="match status" value="1"/>
</dbReference>
<evidence type="ECO:0000256" key="3">
    <source>
        <dbReference type="ARBA" id="ARBA00010178"/>
    </source>
</evidence>
<dbReference type="Pfam" id="PF00815">
    <property type="entry name" value="Histidinol_dh"/>
    <property type="match status" value="1"/>
</dbReference>
<dbReference type="PIRSF" id="PIRSF000099">
    <property type="entry name" value="Histidinol_dh"/>
    <property type="match status" value="1"/>
</dbReference>
<name>A0A0K2SNT6_LIMPI</name>
<evidence type="ECO:0000256" key="1">
    <source>
        <dbReference type="ARBA" id="ARBA00003850"/>
    </source>
</evidence>
<dbReference type="PATRIC" id="fig|1555112.3.peg.2867"/>
<dbReference type="KEGG" id="lpil:LIP_2823"/>
<comment type="similarity">
    <text evidence="3 12 13 18">Belongs to the histidinol dehydrogenase family.</text>
</comment>
<dbReference type="FunFam" id="3.40.50.1980:FF:000001">
    <property type="entry name" value="Histidinol dehydrogenase"/>
    <property type="match status" value="1"/>
</dbReference>
<dbReference type="GO" id="GO:0004399">
    <property type="term" value="F:histidinol dehydrogenase activity"/>
    <property type="evidence" value="ECO:0007669"/>
    <property type="project" value="UniProtKB-UniRule"/>
</dbReference>
<dbReference type="GO" id="GO:0008270">
    <property type="term" value="F:zinc ion binding"/>
    <property type="evidence" value="ECO:0007669"/>
    <property type="project" value="UniProtKB-UniRule"/>
</dbReference>
<dbReference type="EMBL" id="AP014924">
    <property type="protein sequence ID" value="BAS28652.1"/>
    <property type="molecule type" value="Genomic_DNA"/>
</dbReference>
<dbReference type="InterPro" id="IPR001692">
    <property type="entry name" value="Histidinol_DH_CS"/>
</dbReference>
<gene>
    <name evidence="12" type="primary">hisD</name>
    <name evidence="20" type="ORF">LIP_2823</name>
</gene>
<feature type="binding site" evidence="12 15">
    <location>
        <position position="123"/>
    </location>
    <ligand>
        <name>NAD(+)</name>
        <dbReference type="ChEBI" id="CHEBI:57540"/>
    </ligand>
</feature>
<feature type="binding site" evidence="12 17">
    <location>
        <position position="257"/>
    </location>
    <ligand>
        <name>Zn(2+)</name>
        <dbReference type="ChEBI" id="CHEBI:29105"/>
    </ligand>
</feature>
<feature type="binding site" evidence="12 17">
    <location>
        <position position="358"/>
    </location>
    <ligand>
        <name>Zn(2+)</name>
        <dbReference type="ChEBI" id="CHEBI:29105"/>
    </ligand>
</feature>
<comment type="function">
    <text evidence="1 12">Catalyzes the sequential NAD-dependent oxidations of L-histidinol to L-histidinaldehyde and then to L-histidine.</text>
</comment>
<feature type="binding site" evidence="12 16">
    <location>
        <position position="417"/>
    </location>
    <ligand>
        <name>substrate</name>
    </ligand>
</feature>
<dbReference type="GO" id="GO:0000105">
    <property type="term" value="P:L-histidine biosynthetic process"/>
    <property type="evidence" value="ECO:0007669"/>
    <property type="project" value="UniProtKB-UniRule"/>
</dbReference>
<feature type="binding site" evidence="12 15">
    <location>
        <position position="185"/>
    </location>
    <ligand>
        <name>NAD(+)</name>
        <dbReference type="ChEBI" id="CHEBI:57540"/>
    </ligand>
</feature>
<evidence type="ECO:0000256" key="10">
    <source>
        <dbReference type="ARBA" id="ARBA00023102"/>
    </source>
</evidence>
<keyword evidence="5 12" id="KW-0028">Amino-acid biosynthesis</keyword>
<dbReference type="EC" id="1.1.1.23" evidence="4 12"/>
<evidence type="ECO:0000256" key="13">
    <source>
        <dbReference type="PIRNR" id="PIRNR000099"/>
    </source>
</evidence>
<dbReference type="CDD" id="cd06572">
    <property type="entry name" value="Histidinol_dh"/>
    <property type="match status" value="1"/>
</dbReference>
<feature type="binding site" evidence="12 16">
    <location>
        <position position="254"/>
    </location>
    <ligand>
        <name>substrate</name>
    </ligand>
</feature>
<feature type="binding site" evidence="12 16">
    <location>
        <position position="325"/>
    </location>
    <ligand>
        <name>substrate</name>
    </ligand>
</feature>
<evidence type="ECO:0000256" key="17">
    <source>
        <dbReference type="PIRSR" id="PIRSR000099-4"/>
    </source>
</evidence>
<dbReference type="InterPro" id="IPR012131">
    <property type="entry name" value="Hstdl_DH"/>
</dbReference>
<dbReference type="InterPro" id="IPR016161">
    <property type="entry name" value="Ald_DH/histidinol_DH"/>
</dbReference>
<evidence type="ECO:0000256" key="4">
    <source>
        <dbReference type="ARBA" id="ARBA00012965"/>
    </source>
</evidence>
<evidence type="ECO:0000256" key="12">
    <source>
        <dbReference type="HAMAP-Rule" id="MF_01024"/>
    </source>
</evidence>
<dbReference type="Gene3D" id="1.20.5.1300">
    <property type="match status" value="1"/>
</dbReference>
<keyword evidence="7 12" id="KW-0862">Zinc</keyword>
<dbReference type="STRING" id="1555112.LIP_2823"/>
<evidence type="ECO:0000256" key="18">
    <source>
        <dbReference type="RuleBase" id="RU004175"/>
    </source>
</evidence>
<evidence type="ECO:0000256" key="14">
    <source>
        <dbReference type="PIRSR" id="PIRSR000099-1"/>
    </source>
</evidence>
<feature type="binding site" evidence="12 16">
    <location>
        <position position="358"/>
    </location>
    <ligand>
        <name>substrate</name>
    </ligand>
</feature>
<evidence type="ECO:0000256" key="15">
    <source>
        <dbReference type="PIRSR" id="PIRSR000099-2"/>
    </source>
</evidence>
<evidence type="ECO:0000313" key="21">
    <source>
        <dbReference type="Proteomes" id="UP000065807"/>
    </source>
</evidence>
<evidence type="ECO:0000256" key="9">
    <source>
        <dbReference type="ARBA" id="ARBA00023027"/>
    </source>
</evidence>
<feature type="binding site" evidence="12 15">
    <location>
        <position position="209"/>
    </location>
    <ligand>
        <name>NAD(+)</name>
        <dbReference type="ChEBI" id="CHEBI:57540"/>
    </ligand>
</feature>
<feature type="binding site" evidence="12 16">
    <location>
        <position position="232"/>
    </location>
    <ligand>
        <name>substrate</name>
    </ligand>
</feature>
<feature type="active site" description="Proton acceptor" evidence="12 14">
    <location>
        <position position="324"/>
    </location>
</feature>
<evidence type="ECO:0000256" key="11">
    <source>
        <dbReference type="ARBA" id="ARBA00049489"/>
    </source>
</evidence>
<dbReference type="HAMAP" id="MF_01024">
    <property type="entry name" value="HisD"/>
    <property type="match status" value="1"/>
</dbReference>
<dbReference type="GO" id="GO:0051287">
    <property type="term" value="F:NAD binding"/>
    <property type="evidence" value="ECO:0007669"/>
    <property type="project" value="InterPro"/>
</dbReference>
<feature type="binding site" evidence="12 16">
    <location>
        <position position="412"/>
    </location>
    <ligand>
        <name>substrate</name>
    </ligand>
</feature>
<evidence type="ECO:0000313" key="20">
    <source>
        <dbReference type="EMBL" id="BAS28652.1"/>
    </source>
</evidence>
<keyword evidence="6 12" id="KW-0479">Metal-binding</keyword>
<accession>A0A0K2SNT6</accession>
<protein>
    <recommendedName>
        <fullName evidence="4 12">Histidinol dehydrogenase</fullName>
        <shortName evidence="12">HDH</shortName>
        <ecNumber evidence="4 12">1.1.1.23</ecNumber>
    </recommendedName>
</protein>
<evidence type="ECO:0000256" key="8">
    <source>
        <dbReference type="ARBA" id="ARBA00023002"/>
    </source>
</evidence>
<dbReference type="PANTHER" id="PTHR21256:SF2">
    <property type="entry name" value="HISTIDINE BIOSYNTHESIS TRIFUNCTIONAL PROTEIN"/>
    <property type="match status" value="1"/>
</dbReference>
<dbReference type="GO" id="GO:0005829">
    <property type="term" value="C:cytosol"/>
    <property type="evidence" value="ECO:0007669"/>
    <property type="project" value="TreeGrafter"/>
</dbReference>
<keyword evidence="9 12" id="KW-0520">NAD</keyword>
<dbReference type="NCBIfam" id="TIGR00069">
    <property type="entry name" value="hisD"/>
    <property type="match status" value="1"/>
</dbReference>
<reference evidence="21" key="1">
    <citation type="submission" date="2015-07" db="EMBL/GenBank/DDBJ databases">
        <title>Complete genome sequence and phylogenetic analysis of Limnochorda pilosa.</title>
        <authorList>
            <person name="Watanabe M."/>
            <person name="Kojima H."/>
            <person name="Fukui M."/>
        </authorList>
    </citation>
    <scope>NUCLEOTIDE SEQUENCE [LARGE SCALE GENOMIC DNA]</scope>
    <source>
        <strain evidence="21">HC45</strain>
    </source>
</reference>
<dbReference type="PROSITE" id="PS00611">
    <property type="entry name" value="HISOL_DEHYDROGENASE"/>
    <property type="match status" value="1"/>
</dbReference>
<evidence type="ECO:0000256" key="16">
    <source>
        <dbReference type="PIRSR" id="PIRSR000099-3"/>
    </source>
</evidence>
<evidence type="ECO:0000256" key="5">
    <source>
        <dbReference type="ARBA" id="ARBA00022605"/>
    </source>
</evidence>
<dbReference type="UniPathway" id="UPA00031">
    <property type="reaction ID" value="UER00014"/>
</dbReference>
<evidence type="ECO:0000256" key="19">
    <source>
        <dbReference type="SAM" id="MobiDB-lite"/>
    </source>
</evidence>
<organism evidence="20 21">
    <name type="scientific">Limnochorda pilosa</name>
    <dbReference type="NCBI Taxonomy" id="1555112"/>
    <lineage>
        <taxon>Bacteria</taxon>
        <taxon>Bacillati</taxon>
        <taxon>Bacillota</taxon>
        <taxon>Limnochordia</taxon>
        <taxon>Limnochordales</taxon>
        <taxon>Limnochordaceae</taxon>
        <taxon>Limnochorda</taxon>
    </lineage>
</organism>
<dbReference type="InterPro" id="IPR022695">
    <property type="entry name" value="Histidinol_DH_monofunct"/>
</dbReference>
<feature type="binding site" evidence="12 17">
    <location>
        <position position="254"/>
    </location>
    <ligand>
        <name>Zn(2+)</name>
        <dbReference type="ChEBI" id="CHEBI:29105"/>
    </ligand>
</feature>
<feature type="region of interest" description="Disordered" evidence="19">
    <location>
        <begin position="426"/>
        <end position="445"/>
    </location>
</feature>
<dbReference type="FunFam" id="1.20.5.1300:FF:000002">
    <property type="entry name" value="Histidinol dehydrogenase, chloroplastic"/>
    <property type="match status" value="1"/>
</dbReference>
<comment type="catalytic activity">
    <reaction evidence="11 12">
        <text>L-histidinol + 2 NAD(+) + H2O = L-histidine + 2 NADH + 3 H(+)</text>
        <dbReference type="Rhea" id="RHEA:20641"/>
        <dbReference type="ChEBI" id="CHEBI:15377"/>
        <dbReference type="ChEBI" id="CHEBI:15378"/>
        <dbReference type="ChEBI" id="CHEBI:57540"/>
        <dbReference type="ChEBI" id="CHEBI:57595"/>
        <dbReference type="ChEBI" id="CHEBI:57699"/>
        <dbReference type="ChEBI" id="CHEBI:57945"/>
        <dbReference type="EC" id="1.1.1.23"/>
    </reaction>
</comment>
<comment type="pathway">
    <text evidence="2 12">Amino-acid biosynthesis; L-histidine biosynthesis; L-histidine from 5-phospho-alpha-D-ribose 1-diphosphate: step 9/9.</text>
</comment>
<feature type="binding site" evidence="12 17">
    <location>
        <position position="417"/>
    </location>
    <ligand>
        <name>Zn(2+)</name>
        <dbReference type="ChEBI" id="CHEBI:29105"/>
    </ligand>
</feature>
<keyword evidence="10 12" id="KW-0368">Histidine biosynthesis</keyword>
<dbReference type="PANTHER" id="PTHR21256">
    <property type="entry name" value="HISTIDINOL DEHYDROGENASE HDH"/>
    <property type="match status" value="1"/>
</dbReference>
<comment type="cofactor">
    <cofactor evidence="12 17">
        <name>Zn(2+)</name>
        <dbReference type="ChEBI" id="CHEBI:29105"/>
    </cofactor>
    <text evidence="12 17">Binds 1 zinc ion per subunit.</text>
</comment>
<dbReference type="AlphaFoldDB" id="A0A0K2SNT6"/>
<keyword evidence="21" id="KW-1185">Reference proteome</keyword>
<reference evidence="21" key="2">
    <citation type="journal article" date="2016" name="Int. J. Syst. Evol. Microbiol.">
        <title>Complete genome sequence and cell structure of Limnochorda pilosa, a Gram-negative spore-former within the phylum Firmicutes.</title>
        <authorList>
            <person name="Watanabe M."/>
            <person name="Kojima H."/>
            <person name="Fukui M."/>
        </authorList>
    </citation>
    <scope>NUCLEOTIDE SEQUENCE [LARGE SCALE GENOMIC DNA]</scope>
    <source>
        <strain evidence="21">HC45</strain>
    </source>
</reference>
<evidence type="ECO:0000256" key="2">
    <source>
        <dbReference type="ARBA" id="ARBA00004940"/>
    </source>
</evidence>
<dbReference type="Proteomes" id="UP000065807">
    <property type="component" value="Chromosome"/>
</dbReference>
<feature type="compositionally biased region" description="Low complexity" evidence="19">
    <location>
        <begin position="435"/>
        <end position="445"/>
    </location>
</feature>
<keyword evidence="8 12" id="KW-0560">Oxidoreductase</keyword>
<dbReference type="Gene3D" id="3.40.50.1980">
    <property type="entry name" value="Nitrogenase molybdenum iron protein domain"/>
    <property type="match status" value="2"/>
</dbReference>
<sequence>MDVLARQELPGAETLFGRPLTALEGVREILASVREGGVPALLRWTRTLDGAALGAEDLWVGPEEMEAARERVDPALLASIRRARERIEAFHRAEPVPHAWHRVDSDGLVLGQEVRPLRRVGLYVPGGRAPLFSSLLMGAVPARVAGVGEVVVATPPRRDGSVPPAILAAAAEAGVARVLRAGGAQAVAALAYGLEGVLEPVEKIVGPGNLFVTLAKREVFGQVGIDGLPGPSEVLVVADATANPEWVAADLLAQAEHDPDASAVLVTASEGLLQAVEAALARQLQRLDPQGDGVARRSLERWGKALLCRDLAEAVAWAGRLAPEHLELAVEDPWRWVGRVGAAGAIFLGHAASEPLGDYLAGPDHILPTNGAARFSSGLSVETFLIRSSLIGYSDEALRRDGPAAVRMARAEGLEAHARAVEIRLEAGGPGGADEGPAPGKEGEA</sequence>
<evidence type="ECO:0000256" key="6">
    <source>
        <dbReference type="ARBA" id="ARBA00022723"/>
    </source>
</evidence>
<feature type="binding site" evidence="12 16">
    <location>
        <position position="257"/>
    </location>
    <ligand>
        <name>substrate</name>
    </ligand>
</feature>
<feature type="active site" description="Proton acceptor" evidence="12 14">
    <location>
        <position position="325"/>
    </location>
</feature>
<proteinExistence type="inferred from homology"/>
<dbReference type="PRINTS" id="PR00083">
    <property type="entry name" value="HOLDHDRGNASE"/>
</dbReference>